<reference evidence="2 3" key="1">
    <citation type="submission" date="2018-07" db="EMBL/GenBank/DDBJ databases">
        <authorList>
            <person name="Quirk P.G."/>
            <person name="Krulwich T.A."/>
        </authorList>
    </citation>
    <scope>NUCLEOTIDE SEQUENCE [LARGE SCALE GENOMIC DNA]</scope>
    <source>
        <strain evidence="2 3">CC-BB4</strain>
    </source>
</reference>
<organism evidence="2 3">
    <name type="scientific">Pseudolabrys taiwanensis</name>
    <dbReference type="NCBI Taxonomy" id="331696"/>
    <lineage>
        <taxon>Bacteria</taxon>
        <taxon>Pseudomonadati</taxon>
        <taxon>Pseudomonadota</taxon>
        <taxon>Alphaproteobacteria</taxon>
        <taxon>Hyphomicrobiales</taxon>
        <taxon>Xanthobacteraceae</taxon>
        <taxon>Pseudolabrys</taxon>
    </lineage>
</organism>
<dbReference type="RefSeq" id="WP_115693653.1">
    <property type="nucleotide sequence ID" value="NZ_CP031417.1"/>
</dbReference>
<dbReference type="KEGG" id="ptaw:DW352_23795"/>
<name>A0A346A277_9HYPH</name>
<dbReference type="InterPro" id="IPR009642">
    <property type="entry name" value="DUF1236"/>
</dbReference>
<feature type="signal peptide" evidence="1">
    <location>
        <begin position="1"/>
        <end position="26"/>
    </location>
</feature>
<gene>
    <name evidence="2" type="ORF">DW352_23795</name>
</gene>
<dbReference type="Pfam" id="PF06823">
    <property type="entry name" value="DUF1236"/>
    <property type="match status" value="1"/>
</dbReference>
<dbReference type="AlphaFoldDB" id="A0A346A277"/>
<keyword evidence="3" id="KW-1185">Reference proteome</keyword>
<keyword evidence="1" id="KW-0732">Signal</keyword>
<dbReference type="Proteomes" id="UP000254889">
    <property type="component" value="Chromosome"/>
</dbReference>
<dbReference type="EMBL" id="CP031417">
    <property type="protein sequence ID" value="AXK83274.1"/>
    <property type="molecule type" value="Genomic_DNA"/>
</dbReference>
<evidence type="ECO:0000313" key="2">
    <source>
        <dbReference type="EMBL" id="AXK83274.1"/>
    </source>
</evidence>
<protein>
    <submittedName>
        <fullName evidence="2">DUF1236 domain-containing protein</fullName>
    </submittedName>
</protein>
<proteinExistence type="predicted"/>
<dbReference type="OrthoDB" id="102964at2"/>
<feature type="chain" id="PRO_5016740766" evidence="1">
    <location>
        <begin position="27"/>
        <end position="130"/>
    </location>
</feature>
<sequence>MTQFRQKAILAAAATALAASVTTAYAQTTVITREPVERRTVVTEEPLTLTPVQRHTVYRTIVRERAAPAPAPTVEYSVGTRVPANVELYSVPESVAVEVPAIRRYKYMTVNNRVVLVDPTTSEVVEELAD</sequence>
<evidence type="ECO:0000313" key="3">
    <source>
        <dbReference type="Proteomes" id="UP000254889"/>
    </source>
</evidence>
<accession>A0A346A277</accession>
<dbReference type="Gene3D" id="3.10.450.160">
    <property type="entry name" value="inner membrane protein cigr"/>
    <property type="match status" value="1"/>
</dbReference>
<evidence type="ECO:0000256" key="1">
    <source>
        <dbReference type="SAM" id="SignalP"/>
    </source>
</evidence>